<dbReference type="AlphaFoldDB" id="A0A1S7LJ60"/>
<sequence>MNGGPNQPRSCLARMQAPTINAEATKIFGWNHHGILVVAEDDDRLTWPERELIRQVGEKLYGRGHRREVSYG</sequence>
<reference evidence="1" key="1">
    <citation type="submission" date="2015-04" db="EMBL/GenBank/DDBJ databases">
        <authorList>
            <person name="Syromyatnikov M.Y."/>
            <person name="Popov V.N."/>
        </authorList>
    </citation>
    <scope>NUCLEOTIDE SEQUENCE</scope>
    <source>
        <strain evidence="1">MO-1</strain>
    </source>
</reference>
<proteinExistence type="predicted"/>
<protein>
    <submittedName>
        <fullName evidence="1">Uncharacterized protein</fullName>
    </submittedName>
</protein>
<name>A0A1S7LJ60_MAGMO</name>
<evidence type="ECO:0000313" key="1">
    <source>
        <dbReference type="EMBL" id="CRH06159.1"/>
    </source>
</evidence>
<organism evidence="1">
    <name type="scientific">Magnetococcus massalia (strain MO-1)</name>
    <dbReference type="NCBI Taxonomy" id="451514"/>
    <lineage>
        <taxon>Bacteria</taxon>
        <taxon>Pseudomonadati</taxon>
        <taxon>Pseudomonadota</taxon>
        <taxon>Magnetococcia</taxon>
        <taxon>Magnetococcales</taxon>
        <taxon>Magnetococcaceae</taxon>
        <taxon>Magnetococcus</taxon>
    </lineage>
</organism>
<gene>
    <name evidence="1" type="ORF">MAGMO_1986</name>
</gene>
<dbReference type="EMBL" id="LO017727">
    <property type="protein sequence ID" value="CRH06159.1"/>
    <property type="molecule type" value="Genomic_DNA"/>
</dbReference>
<accession>A0A1S7LJ60</accession>